<evidence type="ECO:0000256" key="2">
    <source>
        <dbReference type="ARBA" id="ARBA00022723"/>
    </source>
</evidence>
<accession>V6AQP1</accession>
<keyword evidence="1" id="KW-0645">Protease</keyword>
<dbReference type="SUPFAM" id="SSF55486">
    <property type="entry name" value="Metalloproteases ('zincins'), catalytic domain"/>
    <property type="match status" value="1"/>
</dbReference>
<evidence type="ECO:0000313" key="8">
    <source>
        <dbReference type="Proteomes" id="UP000018159"/>
    </source>
</evidence>
<dbReference type="PROSITE" id="PS50866">
    <property type="entry name" value="GOLD"/>
    <property type="match status" value="1"/>
</dbReference>
<evidence type="ECO:0000256" key="3">
    <source>
        <dbReference type="ARBA" id="ARBA00022801"/>
    </source>
</evidence>
<evidence type="ECO:0000313" key="7">
    <source>
        <dbReference type="EMBL" id="CDI04952.1"/>
    </source>
</evidence>
<keyword evidence="3" id="KW-0378">Hydrolase</keyword>
<dbReference type="STRING" id="1407055.NITUZ_140027"/>
<keyword evidence="2" id="KW-0479">Metal-binding</keyword>
<dbReference type="Gene3D" id="3.40.390.10">
    <property type="entry name" value="Collagenase (Catalytic Domain)"/>
    <property type="match status" value="1"/>
</dbReference>
<dbReference type="SUPFAM" id="SSF101576">
    <property type="entry name" value="Supernatant protein factor (SPF), C-terminal domain"/>
    <property type="match status" value="1"/>
</dbReference>
<dbReference type="RefSeq" id="WP_048194249.1">
    <property type="nucleotide sequence ID" value="NZ_CBTY010000006.1"/>
</dbReference>
<protein>
    <recommendedName>
        <fullName evidence="6">GOLD domain-containing protein</fullName>
    </recommendedName>
</protein>
<dbReference type="InterPro" id="IPR024079">
    <property type="entry name" value="MetalloPept_cat_dom_sf"/>
</dbReference>
<feature type="domain" description="GOLD" evidence="6">
    <location>
        <begin position="37"/>
        <end position="119"/>
    </location>
</feature>
<evidence type="ECO:0000256" key="4">
    <source>
        <dbReference type="ARBA" id="ARBA00022833"/>
    </source>
</evidence>
<dbReference type="InterPro" id="IPR001818">
    <property type="entry name" value="Pept_M10_metallopeptidase"/>
</dbReference>
<keyword evidence="5" id="KW-0175">Coiled coil</keyword>
<dbReference type="InterPro" id="IPR036598">
    <property type="entry name" value="GOLD_dom_sf"/>
</dbReference>
<dbReference type="Pfam" id="PF00413">
    <property type="entry name" value="Peptidase_M10"/>
    <property type="match status" value="1"/>
</dbReference>
<keyword evidence="8" id="KW-1185">Reference proteome</keyword>
<dbReference type="GO" id="GO:0006508">
    <property type="term" value="P:proteolysis"/>
    <property type="evidence" value="ECO:0007669"/>
    <property type="project" value="UniProtKB-KW"/>
</dbReference>
<sequence length="540" mass="59356">MKITLVLIVGIVFMLSYSIDTVSAYSTTAITVPSGTKYTLWTDLNAGNRFQVSISVSGGTNDDVYLAVTDPYGNTLVSGRIVQQYSTEIVADSTGRYNFEFDNNMSAVSDKQVSFSYQTISQSQNPNTPSSDSTNYNPNVQESYHYVYIDQLPDYATSYATNVIYEATNAWTNANPDIKFYKAETEGQADLVVHWIRDYGTVAGTLGEYVRGTKLVQVGLGDSNCLGTWQPYSTQTVEHIATHEIGHFLGLDHSSNPNSIMYPVIPIDYGEVTIQQNLAAGYISYVPFCTSKDETSFHYSITSDDPTYGFKVYVVPAISEYDGLKNSLSFNHYSGSGCYGENYITYGNTCEGISKGSGLLIILDNRQTNALTKLTITQQEIPFTTGTMQSTTSAIVSYNYMSNAEETQATMQKAISEAQSSLQSQIDAAAKAQAQAEAQAESVAQAKEQMQNKINTVMEKAQSEISKVKSEAESKIGAISEAHEKKDVYQSQIDKLNSELISLEKSISDKSDESSQDEINMADTSPTRDYTLFLHITIKA</sequence>
<evidence type="ECO:0000256" key="5">
    <source>
        <dbReference type="SAM" id="Coils"/>
    </source>
</evidence>
<dbReference type="Pfam" id="PF01105">
    <property type="entry name" value="EMP24_GP25L"/>
    <property type="match status" value="1"/>
</dbReference>
<organism evidence="7 8">
    <name type="scientific">Candidatus Nitrosotenuis uzonensis</name>
    <dbReference type="NCBI Taxonomy" id="1407055"/>
    <lineage>
        <taxon>Archaea</taxon>
        <taxon>Nitrososphaerota</taxon>
        <taxon>Candidatus Nitrosotenuis</taxon>
    </lineage>
</organism>
<dbReference type="GO" id="GO:0031012">
    <property type="term" value="C:extracellular matrix"/>
    <property type="evidence" value="ECO:0007669"/>
    <property type="project" value="InterPro"/>
</dbReference>
<keyword evidence="4" id="KW-0862">Zinc</keyword>
<reference evidence="7 8" key="1">
    <citation type="journal article" date="2013" name="PLoS ONE">
        <title>Enrichment and Genome Sequence of the Group I.1a Ammonia-Oxidizing Archaeon ?Ca. Nitrosotenuis uzonensis? Representing a Clade Globally.</title>
        <authorList>
            <person name="Lebedeva E.V."/>
            <person name="Hatzenpichler R."/>
            <person name="Pelletier E."/>
            <person name="Schuster N."/>
            <person name="Hauzmayer S."/>
            <person name="Bulaev A."/>
            <person name="Grigor'eva N.V."/>
            <person name="Galushko A."/>
            <person name="Schmid M."/>
            <person name="Palatinszky M."/>
            <person name="Le Paslier D."/>
            <person name="Daims H."/>
            <person name="Wagner M."/>
        </authorList>
    </citation>
    <scope>NUCLEOTIDE SEQUENCE [LARGE SCALE GENOMIC DNA]</scope>
    <source>
        <strain evidence="7 8">N4</strain>
    </source>
</reference>
<dbReference type="InterPro" id="IPR009038">
    <property type="entry name" value="GOLD_dom"/>
</dbReference>
<dbReference type="EMBL" id="CBTY010000006">
    <property type="protein sequence ID" value="CDI04952.1"/>
    <property type="molecule type" value="Genomic_DNA"/>
</dbReference>
<evidence type="ECO:0000259" key="6">
    <source>
        <dbReference type="PROSITE" id="PS50866"/>
    </source>
</evidence>
<dbReference type="GO" id="GO:0004222">
    <property type="term" value="F:metalloendopeptidase activity"/>
    <property type="evidence" value="ECO:0007669"/>
    <property type="project" value="InterPro"/>
</dbReference>
<evidence type="ECO:0000256" key="1">
    <source>
        <dbReference type="ARBA" id="ARBA00022670"/>
    </source>
</evidence>
<comment type="caution">
    <text evidence="7">The sequence shown here is derived from an EMBL/GenBank/DDBJ whole genome shotgun (WGS) entry which is preliminary data.</text>
</comment>
<proteinExistence type="predicted"/>
<dbReference type="Proteomes" id="UP000018159">
    <property type="component" value="Unassembled WGS sequence"/>
</dbReference>
<feature type="coiled-coil region" evidence="5">
    <location>
        <begin position="429"/>
        <end position="513"/>
    </location>
</feature>
<dbReference type="OrthoDB" id="10789at2157"/>
<dbReference type="GO" id="GO:0008270">
    <property type="term" value="F:zinc ion binding"/>
    <property type="evidence" value="ECO:0007669"/>
    <property type="project" value="InterPro"/>
</dbReference>
<name>V6AQP1_9ARCH</name>
<gene>
    <name evidence="7" type="ORF">NITUZ_140027</name>
</gene>
<dbReference type="AlphaFoldDB" id="V6AQP1"/>